<dbReference type="RefSeq" id="XP_039114856.1">
    <property type="nucleotide sequence ID" value="XM_039258922.1"/>
</dbReference>
<keyword evidence="1" id="KW-1185">Reference proteome</keyword>
<reference evidence="2" key="1">
    <citation type="submission" date="2025-08" db="UniProtKB">
        <authorList>
            <consortium name="RefSeq"/>
        </authorList>
    </citation>
    <scope>IDENTIFICATION</scope>
</reference>
<protein>
    <submittedName>
        <fullName evidence="2">Uncharacterized protein LOC120250138</fullName>
    </submittedName>
</protein>
<evidence type="ECO:0000313" key="1">
    <source>
        <dbReference type="Proteomes" id="UP001515500"/>
    </source>
</evidence>
<sequence>MFLLELLGIADTSSAGLSFILSNSNSKVLCSGCCGCSASSAVDAAAKALCFASQAMFTWKMISNVKTILTSSSEIIEALRHRDRLEDWRLNFQLQVIKEHLVEMGSPAIHSIPLSWCKAPSSLACFGLTHHEVSLFFCGRDLPRCLMKTFYSCGFSWF</sequence>
<proteinExistence type="predicted"/>
<evidence type="ECO:0000313" key="2">
    <source>
        <dbReference type="RefSeq" id="XP_039114856.1"/>
    </source>
</evidence>
<accession>A0AB40AKQ8</accession>
<name>A0AB40AKQ8_DIOCR</name>
<gene>
    <name evidence="2" type="primary">LOC120250138</name>
</gene>
<dbReference type="GeneID" id="120250138"/>
<dbReference type="Proteomes" id="UP001515500">
    <property type="component" value="Chromosome 19"/>
</dbReference>
<organism evidence="1 2">
    <name type="scientific">Dioscorea cayennensis subsp. rotundata</name>
    <name type="common">White Guinea yam</name>
    <name type="synonym">Dioscorea rotundata</name>
    <dbReference type="NCBI Taxonomy" id="55577"/>
    <lineage>
        <taxon>Eukaryota</taxon>
        <taxon>Viridiplantae</taxon>
        <taxon>Streptophyta</taxon>
        <taxon>Embryophyta</taxon>
        <taxon>Tracheophyta</taxon>
        <taxon>Spermatophyta</taxon>
        <taxon>Magnoliopsida</taxon>
        <taxon>Liliopsida</taxon>
        <taxon>Dioscoreales</taxon>
        <taxon>Dioscoreaceae</taxon>
        <taxon>Dioscorea</taxon>
    </lineage>
</organism>
<dbReference type="AlphaFoldDB" id="A0AB40AKQ8"/>